<protein>
    <recommendedName>
        <fullName evidence="3">Serine hydrolase family protein</fullName>
    </recommendedName>
</protein>
<evidence type="ECO:0000313" key="2">
    <source>
        <dbReference type="Proteomes" id="UP000230941"/>
    </source>
</evidence>
<evidence type="ECO:0008006" key="3">
    <source>
        <dbReference type="Google" id="ProtNLM"/>
    </source>
</evidence>
<dbReference type="InterPro" id="IPR029058">
    <property type="entry name" value="AB_hydrolase_fold"/>
</dbReference>
<gene>
    <name evidence="1" type="ORF">CO160_02405</name>
</gene>
<comment type="caution">
    <text evidence="1">The sequence shown here is derived from an EMBL/GenBank/DDBJ whole genome shotgun (WGS) entry which is preliminary data.</text>
</comment>
<reference evidence="2" key="1">
    <citation type="submission" date="2017-09" db="EMBL/GenBank/DDBJ databases">
        <title>Depth-based differentiation of microbial function through sediment-hosted aquifers and enrichment of novel symbionts in the deep terrestrial subsurface.</title>
        <authorList>
            <person name="Probst A.J."/>
            <person name="Ladd B."/>
            <person name="Jarett J.K."/>
            <person name="Geller-Mcgrath D.E."/>
            <person name="Sieber C.M.K."/>
            <person name="Emerson J.B."/>
            <person name="Anantharaman K."/>
            <person name="Thomas B.C."/>
            <person name="Malmstrom R."/>
            <person name="Stieglmeier M."/>
            <person name="Klingl A."/>
            <person name="Woyke T."/>
            <person name="Ryan C.M."/>
            <person name="Banfield J.F."/>
        </authorList>
    </citation>
    <scope>NUCLEOTIDE SEQUENCE [LARGE SCALE GENOMIC DNA]</scope>
</reference>
<dbReference type="PANTHER" id="PTHR15394">
    <property type="entry name" value="SERINE HYDROLASE RBBP9"/>
    <property type="match status" value="1"/>
</dbReference>
<evidence type="ECO:0000313" key="1">
    <source>
        <dbReference type="EMBL" id="PJA63702.1"/>
    </source>
</evidence>
<dbReference type="EMBL" id="PFWG01000054">
    <property type="protein sequence ID" value="PJA63702.1"/>
    <property type="molecule type" value="Genomic_DNA"/>
</dbReference>
<name>A0A2M7YLB0_9BACT</name>
<dbReference type="AlphaFoldDB" id="A0A2M7YLB0"/>
<dbReference type="Pfam" id="PF06821">
    <property type="entry name" value="Ser_hydrolase"/>
    <property type="match status" value="1"/>
</dbReference>
<organism evidence="1 2">
    <name type="scientific">Candidatus Portnoybacteria bacterium CG_4_9_14_3_um_filter_43_11</name>
    <dbReference type="NCBI Taxonomy" id="1974805"/>
    <lineage>
        <taxon>Bacteria</taxon>
        <taxon>Candidatus Portnoyibacteriota</taxon>
    </lineage>
</organism>
<dbReference type="GO" id="GO:0016787">
    <property type="term" value="F:hydrolase activity"/>
    <property type="evidence" value="ECO:0007669"/>
    <property type="project" value="InterPro"/>
</dbReference>
<dbReference type="SUPFAM" id="SSF53474">
    <property type="entry name" value="alpha/beta-Hydrolases"/>
    <property type="match status" value="1"/>
</dbReference>
<dbReference type="PANTHER" id="PTHR15394:SF3">
    <property type="entry name" value="SERINE HYDROLASE RBBP9"/>
    <property type="match status" value="1"/>
</dbReference>
<dbReference type="Gene3D" id="3.40.50.1820">
    <property type="entry name" value="alpha/beta hydrolase"/>
    <property type="match status" value="1"/>
</dbReference>
<accession>A0A2M7YLB0</accession>
<dbReference type="Proteomes" id="UP000230941">
    <property type="component" value="Unassembled WGS sequence"/>
</dbReference>
<sequence>MRKDLGNRFDVLFPKMPNPMNAKYDEWKILFEKIAPLLDNNVILIGHSLGAIFLVKYLSENKFPKNILATLLVSPPYDDEDMEESLGDFVPKSLDKLNKQGGKIFIYQSKDDKVVPSSHLEKYKKALPNAIIREFKKRGHFDQPKFPELIKDIKGL</sequence>
<dbReference type="InterPro" id="IPR010662">
    <property type="entry name" value="RBBP9/YdeN"/>
</dbReference>
<proteinExistence type="predicted"/>